<dbReference type="NCBIfam" id="NF037970">
    <property type="entry name" value="vanZ_1"/>
    <property type="match status" value="1"/>
</dbReference>
<keyword evidence="1" id="KW-0472">Membrane</keyword>
<feature type="transmembrane region" description="Helical" evidence="1">
    <location>
        <begin position="209"/>
        <end position="229"/>
    </location>
</feature>
<keyword evidence="1" id="KW-1133">Transmembrane helix</keyword>
<evidence type="ECO:0000259" key="2">
    <source>
        <dbReference type="Pfam" id="PF04892"/>
    </source>
</evidence>
<dbReference type="KEGG" id="ptrp:DCO17_09790"/>
<feature type="domain" description="VanZ-like" evidence="2">
    <location>
        <begin position="26"/>
        <end position="141"/>
    </location>
</feature>
<proteinExistence type="predicted"/>
<dbReference type="Pfam" id="PF04892">
    <property type="entry name" value="VanZ"/>
    <property type="match status" value="1"/>
</dbReference>
<gene>
    <name evidence="3" type="ORF">DCO17_09790</name>
</gene>
<feature type="transmembrane region" description="Helical" evidence="1">
    <location>
        <begin position="20"/>
        <end position="37"/>
    </location>
</feature>
<feature type="transmembrane region" description="Helical" evidence="1">
    <location>
        <begin position="337"/>
        <end position="354"/>
    </location>
</feature>
<sequence length="366" mass="41788">MHSKDHRPRQLLWPLQAMPLARAMSLVYALLIVYMSLNPFDFNFDNGISPYAWIDAPLPRFITLFDVSVNILAYIPFGFLLVFAAYPRWQNFVALGIAISLSAVLALSVETLQSWLPTRIPSLMDWWANVFGGLLGALLAIPLGPQWLSGSALRRRFDQWFGLNWAVCALFLLFPWSQIYPQSSWLGVGVWGHVIFGSIDWGTLVVNQIAQEMFITGFCWLGAALLLSLGMRAKAPQWQILNGLLCFTVVLKTLFTALQFGVEFSFIWLTAGAFWGMFLATIALRWALGLPQRTKWILAICCLIGVTVVINIMPDNPYFILTLRHWNQGRLLHFNELMQWVSVIWLPMAFVWMIRNAFRPEPHSQY</sequence>
<feature type="transmembrane region" description="Helical" evidence="1">
    <location>
        <begin position="241"/>
        <end position="260"/>
    </location>
</feature>
<keyword evidence="4" id="KW-1185">Reference proteome</keyword>
<dbReference type="Proteomes" id="UP000503312">
    <property type="component" value="Chromosome"/>
</dbReference>
<evidence type="ECO:0000313" key="4">
    <source>
        <dbReference type="Proteomes" id="UP000503312"/>
    </source>
</evidence>
<protein>
    <recommendedName>
        <fullName evidence="2">VanZ-like domain-containing protein</fullName>
    </recommendedName>
</protein>
<feature type="transmembrane region" description="Helical" evidence="1">
    <location>
        <begin position="93"/>
        <end position="114"/>
    </location>
</feature>
<feature type="transmembrane region" description="Helical" evidence="1">
    <location>
        <begin position="266"/>
        <end position="284"/>
    </location>
</feature>
<evidence type="ECO:0000256" key="1">
    <source>
        <dbReference type="SAM" id="Phobius"/>
    </source>
</evidence>
<feature type="transmembrane region" description="Helical" evidence="1">
    <location>
        <begin position="160"/>
        <end position="179"/>
    </location>
</feature>
<feature type="transmembrane region" description="Helical" evidence="1">
    <location>
        <begin position="126"/>
        <end position="148"/>
    </location>
</feature>
<accession>A0A6M9PSV2</accession>
<dbReference type="InterPro" id="IPR006976">
    <property type="entry name" value="VanZ-like"/>
</dbReference>
<dbReference type="RefSeq" id="WP_173956538.1">
    <property type="nucleotide sequence ID" value="NZ_CP028942.1"/>
</dbReference>
<dbReference type="EMBL" id="CP028942">
    <property type="protein sequence ID" value="QKM65504.1"/>
    <property type="molecule type" value="Genomic_DNA"/>
</dbReference>
<feature type="transmembrane region" description="Helical" evidence="1">
    <location>
        <begin position="296"/>
        <end position="314"/>
    </location>
</feature>
<reference evidence="3 4" key="1">
    <citation type="submission" date="2018-04" db="EMBL/GenBank/DDBJ databases">
        <title>Polynucleobacter sp. UH21B genome.</title>
        <authorList>
            <person name="Hahn M.W."/>
        </authorList>
    </citation>
    <scope>NUCLEOTIDE SEQUENCE [LARGE SCALE GENOMIC DNA]</scope>
    <source>
        <strain evidence="3 4">MWH-UH21B</strain>
    </source>
</reference>
<dbReference type="AlphaFoldDB" id="A0A6M9PSV2"/>
<feature type="transmembrane region" description="Helical" evidence="1">
    <location>
        <begin position="67"/>
        <end position="86"/>
    </location>
</feature>
<name>A0A6M9PSV2_9BURK</name>
<evidence type="ECO:0000313" key="3">
    <source>
        <dbReference type="EMBL" id="QKM65504.1"/>
    </source>
</evidence>
<keyword evidence="1" id="KW-0812">Transmembrane</keyword>
<organism evidence="3 4">
    <name type="scientific">Polynucleobacter tropicus</name>
    <dbReference type="NCBI Taxonomy" id="1743174"/>
    <lineage>
        <taxon>Bacteria</taxon>
        <taxon>Pseudomonadati</taxon>
        <taxon>Pseudomonadota</taxon>
        <taxon>Betaproteobacteria</taxon>
        <taxon>Burkholderiales</taxon>
        <taxon>Burkholderiaceae</taxon>
        <taxon>Polynucleobacter</taxon>
    </lineage>
</organism>